<protein>
    <submittedName>
        <fullName evidence="1">Uncharacterized protein</fullName>
    </submittedName>
</protein>
<keyword evidence="2" id="KW-1185">Reference proteome</keyword>
<dbReference type="AlphaFoldDB" id="A0A3G8YAQ0"/>
<dbReference type="Proteomes" id="UP000276417">
    <property type="component" value="Chromosome 1"/>
</dbReference>
<evidence type="ECO:0000313" key="1">
    <source>
        <dbReference type="EMBL" id="AZI42459.1"/>
    </source>
</evidence>
<gene>
    <name evidence="1" type="ORF">EHF33_06605</name>
</gene>
<dbReference type="EMBL" id="CP034183">
    <property type="protein sequence ID" value="AZI42459.1"/>
    <property type="molecule type" value="Genomic_DNA"/>
</dbReference>
<organism evidence="1 2">
    <name type="scientific">Deinococcus psychrotolerans</name>
    <dbReference type="NCBI Taxonomy" id="2489213"/>
    <lineage>
        <taxon>Bacteria</taxon>
        <taxon>Thermotogati</taxon>
        <taxon>Deinococcota</taxon>
        <taxon>Deinococci</taxon>
        <taxon>Deinococcales</taxon>
        <taxon>Deinococcaceae</taxon>
        <taxon>Deinococcus</taxon>
    </lineage>
</organism>
<dbReference type="RefSeq" id="WP_124869098.1">
    <property type="nucleotide sequence ID" value="NZ_CP034183.1"/>
</dbReference>
<accession>A0A3G8YAQ0</accession>
<reference evidence="1 2" key="1">
    <citation type="submission" date="2018-11" db="EMBL/GenBank/DDBJ databases">
        <title>Deinococcus shelandsis sp. nov., isolated from South Shetland Islands soil of Antarctica.</title>
        <authorList>
            <person name="Tian J."/>
        </authorList>
    </citation>
    <scope>NUCLEOTIDE SEQUENCE [LARGE SCALE GENOMIC DNA]</scope>
    <source>
        <strain evidence="1 2">S14-83T</strain>
    </source>
</reference>
<sequence>MKHIALTIFLVSAFMLGSGSSKINDKVPAGASFDARINNLDGLLFAKPTSADACASWKLSGMAAERKWKLVKVTAKVSDMPSDYALQRIMGGIDGLLTPKGSYGGNDEAINAIQKFTETSDLVYAGLFSFSWSPKLVYFIGTKPLEKETSIVCYAAFQR</sequence>
<name>A0A3G8YAQ0_9DEIO</name>
<proteinExistence type="predicted"/>
<evidence type="ECO:0000313" key="2">
    <source>
        <dbReference type="Proteomes" id="UP000276417"/>
    </source>
</evidence>
<dbReference type="KEGG" id="dph:EHF33_06605"/>